<gene>
    <name evidence="12" type="ORF">TSACC_21894</name>
</gene>
<evidence type="ECO:0000256" key="10">
    <source>
        <dbReference type="SAM" id="SignalP"/>
    </source>
</evidence>
<keyword evidence="5" id="KW-0573">Peptidoglycan synthesis</keyword>
<feature type="chain" id="PRO_5007524571" evidence="10">
    <location>
        <begin position="21"/>
        <end position="302"/>
    </location>
</feature>
<dbReference type="PRINTS" id="PR00725">
    <property type="entry name" value="DADACBPTASE1"/>
</dbReference>
<dbReference type="GO" id="GO:0006508">
    <property type="term" value="P:proteolysis"/>
    <property type="evidence" value="ECO:0007669"/>
    <property type="project" value="InterPro"/>
</dbReference>
<feature type="binding site" evidence="8">
    <location>
        <position position="245"/>
    </location>
    <ligand>
        <name>substrate</name>
    </ligand>
</feature>
<evidence type="ECO:0000256" key="9">
    <source>
        <dbReference type="RuleBase" id="RU004016"/>
    </source>
</evidence>
<keyword evidence="12" id="KW-0645">Protease</keyword>
<evidence type="ECO:0000256" key="1">
    <source>
        <dbReference type="ARBA" id="ARBA00007164"/>
    </source>
</evidence>
<dbReference type="Gene3D" id="3.40.710.10">
    <property type="entry name" value="DD-peptidase/beta-lactamase superfamily"/>
    <property type="match status" value="1"/>
</dbReference>
<dbReference type="InterPro" id="IPR018044">
    <property type="entry name" value="Peptidase_S11"/>
</dbReference>
<comment type="caution">
    <text evidence="12">The sequence shown here is derived from an EMBL/GenBank/DDBJ whole genome shotgun (WGS) entry which is preliminary data.</text>
</comment>
<dbReference type="SUPFAM" id="SSF56601">
    <property type="entry name" value="beta-lactamase/transpeptidase-like"/>
    <property type="match status" value="1"/>
</dbReference>
<feature type="domain" description="Peptidase S11 D-alanyl-D-alanine carboxypeptidase A N-terminal" evidence="11">
    <location>
        <begin position="51"/>
        <end position="275"/>
    </location>
</feature>
<reference evidence="13" key="1">
    <citation type="journal article" date="2017" name="Genome Announc.">
        <title>Draft Genome Sequence of Terrimicrobium sacchariphilum NM-5T, a Facultative Anaerobic Soil Bacterium of the Class Spartobacteria.</title>
        <authorList>
            <person name="Qiu Y.L."/>
            <person name="Tourlousse D.M."/>
            <person name="Matsuura N."/>
            <person name="Ohashi A."/>
            <person name="Sekiguchi Y."/>
        </authorList>
    </citation>
    <scope>NUCLEOTIDE SEQUENCE [LARGE SCALE GENOMIC DNA]</scope>
    <source>
        <strain evidence="13">NM-5</strain>
    </source>
</reference>
<keyword evidence="12" id="KW-0121">Carboxypeptidase</keyword>
<evidence type="ECO:0000313" key="13">
    <source>
        <dbReference type="Proteomes" id="UP000076023"/>
    </source>
</evidence>
<feature type="active site" description="Proton acceptor" evidence="7">
    <location>
        <position position="88"/>
    </location>
</feature>
<keyword evidence="13" id="KW-1185">Reference proteome</keyword>
<dbReference type="PROSITE" id="PS51257">
    <property type="entry name" value="PROKAR_LIPOPROTEIN"/>
    <property type="match status" value="1"/>
</dbReference>
<dbReference type="GO" id="GO:0071555">
    <property type="term" value="P:cell wall organization"/>
    <property type="evidence" value="ECO:0007669"/>
    <property type="project" value="UniProtKB-KW"/>
</dbReference>
<dbReference type="STRING" id="690879.TSACC_21894"/>
<dbReference type="AlphaFoldDB" id="A0A146G9G6"/>
<accession>A0A146G9G6</accession>
<keyword evidence="2 10" id="KW-0732">Signal</keyword>
<organism evidence="12 13">
    <name type="scientific">Terrimicrobium sacchariphilum</name>
    <dbReference type="NCBI Taxonomy" id="690879"/>
    <lineage>
        <taxon>Bacteria</taxon>
        <taxon>Pseudomonadati</taxon>
        <taxon>Verrucomicrobiota</taxon>
        <taxon>Terrimicrobiia</taxon>
        <taxon>Terrimicrobiales</taxon>
        <taxon>Terrimicrobiaceae</taxon>
        <taxon>Terrimicrobium</taxon>
    </lineage>
</organism>
<dbReference type="InParanoid" id="A0A146G9G6"/>
<evidence type="ECO:0000256" key="7">
    <source>
        <dbReference type="PIRSR" id="PIRSR618044-1"/>
    </source>
</evidence>
<protein>
    <submittedName>
        <fullName evidence="12">D-alanyl-D-alanine carboxypeptidase</fullName>
    </submittedName>
</protein>
<dbReference type="Proteomes" id="UP000076023">
    <property type="component" value="Unassembled WGS sequence"/>
</dbReference>
<dbReference type="InterPro" id="IPR001967">
    <property type="entry name" value="Peptidase_S11_N"/>
</dbReference>
<evidence type="ECO:0000256" key="8">
    <source>
        <dbReference type="PIRSR" id="PIRSR618044-2"/>
    </source>
</evidence>
<evidence type="ECO:0000256" key="5">
    <source>
        <dbReference type="ARBA" id="ARBA00022984"/>
    </source>
</evidence>
<name>A0A146G9G6_TERSA</name>
<dbReference type="PANTHER" id="PTHR21581:SF6">
    <property type="entry name" value="TRAFFICKING PROTEIN PARTICLE COMPLEX SUBUNIT 12"/>
    <property type="match status" value="1"/>
</dbReference>
<feature type="signal peptide" evidence="10">
    <location>
        <begin position="1"/>
        <end position="20"/>
    </location>
</feature>
<evidence type="ECO:0000256" key="4">
    <source>
        <dbReference type="ARBA" id="ARBA00022960"/>
    </source>
</evidence>
<evidence type="ECO:0000259" key="11">
    <source>
        <dbReference type="Pfam" id="PF00768"/>
    </source>
</evidence>
<dbReference type="OrthoDB" id="9791132at2"/>
<feature type="active site" evidence="7">
    <location>
        <position position="140"/>
    </location>
</feature>
<feature type="active site" description="Acyl-ester intermediate" evidence="7">
    <location>
        <position position="85"/>
    </location>
</feature>
<evidence type="ECO:0000313" key="12">
    <source>
        <dbReference type="EMBL" id="GAT33477.1"/>
    </source>
</evidence>
<keyword evidence="3" id="KW-0378">Hydrolase</keyword>
<sequence>MFRHRVLILGLLALAGCATESTTRTSTPARVEAARPMIAAAPVTAGPIWPASAPQIHARYAIMIDARTGRTLYQKNADVHSQVASTQKLMTALVLLQRGDLAGTLTIAREDTLVEPGKLNVRAGQTYSRVALLSAMIVKSENDAAAALARDHAGSIPAFAAEMNQVAREIGANNSYFVNPHGLPASQFSTARDMAIIAFHAYREPILRRLMATKYYTFLYADGRTRQLENTNKLLGRSMICNGMKTGFTNAAGRCLVSSATNGSRDVILVQLGSKTNYIFDDAETMMQWGLNSASPFSLASY</sequence>
<evidence type="ECO:0000256" key="3">
    <source>
        <dbReference type="ARBA" id="ARBA00022801"/>
    </source>
</evidence>
<keyword evidence="6" id="KW-0961">Cell wall biogenesis/degradation</keyword>
<dbReference type="GO" id="GO:0008360">
    <property type="term" value="P:regulation of cell shape"/>
    <property type="evidence" value="ECO:0007669"/>
    <property type="project" value="UniProtKB-KW"/>
</dbReference>
<evidence type="ECO:0000256" key="2">
    <source>
        <dbReference type="ARBA" id="ARBA00022729"/>
    </source>
</evidence>
<dbReference type="Pfam" id="PF00768">
    <property type="entry name" value="Peptidase_S11"/>
    <property type="match status" value="1"/>
</dbReference>
<dbReference type="PANTHER" id="PTHR21581">
    <property type="entry name" value="D-ALANYL-D-ALANINE CARBOXYPEPTIDASE"/>
    <property type="match status" value="1"/>
</dbReference>
<proteinExistence type="inferred from homology"/>
<dbReference type="InterPro" id="IPR012338">
    <property type="entry name" value="Beta-lactam/transpept-like"/>
</dbReference>
<evidence type="ECO:0000256" key="6">
    <source>
        <dbReference type="ARBA" id="ARBA00023316"/>
    </source>
</evidence>
<comment type="similarity">
    <text evidence="1 9">Belongs to the peptidase S11 family.</text>
</comment>
<dbReference type="RefSeq" id="WP_084400362.1">
    <property type="nucleotide sequence ID" value="NZ_BDCO01000002.1"/>
</dbReference>
<dbReference type="FunCoup" id="A0A146G9G6">
    <property type="interactions" value="4"/>
</dbReference>
<keyword evidence="4" id="KW-0133">Cell shape</keyword>
<dbReference type="EMBL" id="BDCO01000002">
    <property type="protein sequence ID" value="GAT33477.1"/>
    <property type="molecule type" value="Genomic_DNA"/>
</dbReference>
<dbReference type="GO" id="GO:0009002">
    <property type="term" value="F:serine-type D-Ala-D-Ala carboxypeptidase activity"/>
    <property type="evidence" value="ECO:0007669"/>
    <property type="project" value="InterPro"/>
</dbReference>
<dbReference type="GO" id="GO:0009252">
    <property type="term" value="P:peptidoglycan biosynthetic process"/>
    <property type="evidence" value="ECO:0007669"/>
    <property type="project" value="UniProtKB-KW"/>
</dbReference>